<gene>
    <name evidence="2" type="ORF">Hamer_G004676</name>
</gene>
<protein>
    <submittedName>
        <fullName evidence="2">Uncharacterized protein</fullName>
    </submittedName>
</protein>
<feature type="region of interest" description="Disordered" evidence="1">
    <location>
        <begin position="1"/>
        <end position="21"/>
    </location>
</feature>
<keyword evidence="3" id="KW-1185">Reference proteome</keyword>
<accession>A0A8J5JW16</accession>
<dbReference type="AlphaFoldDB" id="A0A8J5JW16"/>
<reference evidence="2" key="1">
    <citation type="journal article" date="2021" name="Sci. Adv.">
        <title>The American lobster genome reveals insights on longevity, neural, and immune adaptations.</title>
        <authorList>
            <person name="Polinski J.M."/>
            <person name="Zimin A.V."/>
            <person name="Clark K.F."/>
            <person name="Kohn A.B."/>
            <person name="Sadowski N."/>
            <person name="Timp W."/>
            <person name="Ptitsyn A."/>
            <person name="Khanna P."/>
            <person name="Romanova D.Y."/>
            <person name="Williams P."/>
            <person name="Greenwood S.J."/>
            <person name="Moroz L.L."/>
            <person name="Walt D.R."/>
            <person name="Bodnar A.G."/>
        </authorList>
    </citation>
    <scope>NUCLEOTIDE SEQUENCE</scope>
    <source>
        <strain evidence="2">GMGI-L3</strain>
    </source>
</reference>
<dbReference type="Proteomes" id="UP000747542">
    <property type="component" value="Unassembled WGS sequence"/>
</dbReference>
<evidence type="ECO:0000256" key="1">
    <source>
        <dbReference type="SAM" id="MobiDB-lite"/>
    </source>
</evidence>
<name>A0A8J5JW16_HOMAM</name>
<comment type="caution">
    <text evidence="2">The sequence shown here is derived from an EMBL/GenBank/DDBJ whole genome shotgun (WGS) entry which is preliminary data.</text>
</comment>
<dbReference type="EMBL" id="JAHLQT010024847">
    <property type="protein sequence ID" value="KAG7164952.1"/>
    <property type="molecule type" value="Genomic_DNA"/>
</dbReference>
<evidence type="ECO:0000313" key="3">
    <source>
        <dbReference type="Proteomes" id="UP000747542"/>
    </source>
</evidence>
<proteinExistence type="predicted"/>
<organism evidence="2 3">
    <name type="scientific">Homarus americanus</name>
    <name type="common">American lobster</name>
    <dbReference type="NCBI Taxonomy" id="6706"/>
    <lineage>
        <taxon>Eukaryota</taxon>
        <taxon>Metazoa</taxon>
        <taxon>Ecdysozoa</taxon>
        <taxon>Arthropoda</taxon>
        <taxon>Crustacea</taxon>
        <taxon>Multicrustacea</taxon>
        <taxon>Malacostraca</taxon>
        <taxon>Eumalacostraca</taxon>
        <taxon>Eucarida</taxon>
        <taxon>Decapoda</taxon>
        <taxon>Pleocyemata</taxon>
        <taxon>Astacidea</taxon>
        <taxon>Nephropoidea</taxon>
        <taxon>Nephropidae</taxon>
        <taxon>Homarus</taxon>
    </lineage>
</organism>
<feature type="compositionally biased region" description="Polar residues" evidence="1">
    <location>
        <begin position="8"/>
        <end position="17"/>
    </location>
</feature>
<sequence>MHVPGSNDHVTGSNDVPGSNDHVYPAPTMYLPNDHVYLALTMCTGSNDHVPTTCAPQRYVLVGFLILRNGHHLLGKDSESRDVTLMTSGTTVTRAGDKWEKLTQM</sequence>
<evidence type="ECO:0000313" key="2">
    <source>
        <dbReference type="EMBL" id="KAG7164952.1"/>
    </source>
</evidence>